<reference evidence="10" key="1">
    <citation type="submission" date="2016-12" db="EMBL/GenBank/DDBJ databases">
        <authorList>
            <person name="Herbold C."/>
        </authorList>
    </citation>
    <scope>NUCLEOTIDE SEQUENCE [LARGE SCALE GENOMIC DNA]</scope>
</reference>
<comment type="catalytic activity">
    <reaction evidence="7">
        <text>(R)-4'-phosphopantetheine + ATP + H(+) = 3'-dephospho-CoA + diphosphate</text>
        <dbReference type="Rhea" id="RHEA:19801"/>
        <dbReference type="ChEBI" id="CHEBI:15378"/>
        <dbReference type="ChEBI" id="CHEBI:30616"/>
        <dbReference type="ChEBI" id="CHEBI:33019"/>
        <dbReference type="ChEBI" id="CHEBI:57328"/>
        <dbReference type="ChEBI" id="CHEBI:61723"/>
        <dbReference type="EC" id="2.7.7.3"/>
    </reaction>
</comment>
<organism evidence="9 10">
    <name type="scientific">Nitrosotalea sinensis</name>
    <dbReference type="NCBI Taxonomy" id="1499975"/>
    <lineage>
        <taxon>Archaea</taxon>
        <taxon>Nitrososphaerota</taxon>
        <taxon>Nitrososphaeria</taxon>
        <taxon>Nitrosotaleales</taxon>
        <taxon>Nitrosotaleaceae</taxon>
        <taxon>Nitrosotalea</taxon>
    </lineage>
</organism>
<evidence type="ECO:0000256" key="6">
    <source>
        <dbReference type="ARBA" id="ARBA00022993"/>
    </source>
</evidence>
<dbReference type="GO" id="GO:0005737">
    <property type="term" value="C:cytoplasm"/>
    <property type="evidence" value="ECO:0007669"/>
    <property type="project" value="UniProtKB-SubCell"/>
</dbReference>
<evidence type="ECO:0000259" key="8">
    <source>
        <dbReference type="Pfam" id="PF01467"/>
    </source>
</evidence>
<keyword evidence="3 7" id="KW-0548">Nucleotidyltransferase</keyword>
<evidence type="ECO:0000256" key="7">
    <source>
        <dbReference type="HAMAP-Rule" id="MF_00647"/>
    </source>
</evidence>
<keyword evidence="6 7" id="KW-0173">Coenzyme A biosynthesis</keyword>
<dbReference type="InterPro" id="IPR050385">
    <property type="entry name" value="Archaeal_FAD_synthase"/>
</dbReference>
<gene>
    <name evidence="7 9" type="primary">coaD</name>
    <name evidence="9" type="ORF">NSIN_20453</name>
</gene>
<dbReference type="Gene3D" id="3.40.50.620">
    <property type="entry name" value="HUPs"/>
    <property type="match status" value="1"/>
</dbReference>
<dbReference type="Proteomes" id="UP000232412">
    <property type="component" value="Unassembled WGS sequence"/>
</dbReference>
<keyword evidence="1 7" id="KW-0963">Cytoplasm</keyword>
<dbReference type="AlphaFoldDB" id="A0A2H1EFY7"/>
<comment type="similarity">
    <text evidence="7">Belongs to the eukaryotic CoaD family.</text>
</comment>
<sequence length="167" mass="18539">MLNDKTTKTLLSVMTKFKLVALGGTFDIVHKGHLELLRNGFLISSKVIIGLTSDEFAQKKGKNPSNDYVTRFHSLEDAIKKNFPNSNYEISKLDNDFGPAVLENDVEALVVSEETAFKGDELNRLRKARNSSPVEIIVVPMALAKDGMRISTTRIKKSEIDSDGNIL</sequence>
<name>A0A2H1EFY7_9ARCH</name>
<keyword evidence="4 7" id="KW-0547">Nucleotide-binding</keyword>
<comment type="function">
    <text evidence="7">Reversibly transfers an adenylyl group from ATP to 4'-phosphopantetheine, yielding dephospho-CoA (dPCoA) and pyrophosphate.</text>
</comment>
<evidence type="ECO:0000313" key="9">
    <source>
        <dbReference type="EMBL" id="SHO44827.1"/>
    </source>
</evidence>
<dbReference type="NCBIfam" id="TIGR00125">
    <property type="entry name" value="cyt_tran_rel"/>
    <property type="match status" value="1"/>
</dbReference>
<dbReference type="GO" id="GO:0004595">
    <property type="term" value="F:pantetheine-phosphate adenylyltransferase activity"/>
    <property type="evidence" value="ECO:0007669"/>
    <property type="project" value="UniProtKB-UniRule"/>
</dbReference>
<keyword evidence="2 7" id="KW-0808">Transferase</keyword>
<dbReference type="PANTHER" id="PTHR43793">
    <property type="entry name" value="FAD SYNTHASE"/>
    <property type="match status" value="1"/>
</dbReference>
<evidence type="ECO:0000256" key="1">
    <source>
        <dbReference type="ARBA" id="ARBA00022490"/>
    </source>
</evidence>
<dbReference type="HAMAP" id="MF_00647">
    <property type="entry name" value="PPAT_arch"/>
    <property type="match status" value="1"/>
</dbReference>
<dbReference type="EC" id="2.7.7.3" evidence="7"/>
<dbReference type="SUPFAM" id="SSF52374">
    <property type="entry name" value="Nucleotidylyl transferase"/>
    <property type="match status" value="1"/>
</dbReference>
<feature type="domain" description="Cytidyltransferase-like" evidence="8">
    <location>
        <begin position="22"/>
        <end position="157"/>
    </location>
</feature>
<dbReference type="Pfam" id="PF01467">
    <property type="entry name" value="CTP_transf_like"/>
    <property type="match status" value="1"/>
</dbReference>
<dbReference type="EMBL" id="FRFC01000003">
    <property type="protein sequence ID" value="SHO44827.1"/>
    <property type="molecule type" value="Genomic_DNA"/>
</dbReference>
<evidence type="ECO:0000256" key="5">
    <source>
        <dbReference type="ARBA" id="ARBA00022840"/>
    </source>
</evidence>
<evidence type="ECO:0000256" key="4">
    <source>
        <dbReference type="ARBA" id="ARBA00022741"/>
    </source>
</evidence>
<evidence type="ECO:0000313" key="10">
    <source>
        <dbReference type="Proteomes" id="UP000232412"/>
    </source>
</evidence>
<evidence type="ECO:0000256" key="3">
    <source>
        <dbReference type="ARBA" id="ARBA00022695"/>
    </source>
</evidence>
<dbReference type="InterPro" id="IPR004821">
    <property type="entry name" value="Cyt_trans-like"/>
</dbReference>
<dbReference type="GO" id="GO:0005524">
    <property type="term" value="F:ATP binding"/>
    <property type="evidence" value="ECO:0007669"/>
    <property type="project" value="UniProtKB-KW"/>
</dbReference>
<comment type="pathway">
    <text evidence="7">Cofactor biosynthesis; coenzyme A biosynthesis.</text>
</comment>
<dbReference type="GO" id="GO:0015937">
    <property type="term" value="P:coenzyme A biosynthetic process"/>
    <property type="evidence" value="ECO:0007669"/>
    <property type="project" value="UniProtKB-UniRule"/>
</dbReference>
<dbReference type="NCBIfam" id="NF001985">
    <property type="entry name" value="PRK00777.1"/>
    <property type="match status" value="1"/>
</dbReference>
<keyword evidence="5 7" id="KW-0067">ATP-binding</keyword>
<accession>A0A2H1EFY7</accession>
<dbReference type="PANTHER" id="PTHR43793:SF1">
    <property type="entry name" value="FAD SYNTHASE"/>
    <property type="match status" value="1"/>
</dbReference>
<dbReference type="InterPro" id="IPR023540">
    <property type="entry name" value="PPAT_arch"/>
</dbReference>
<dbReference type="InterPro" id="IPR014729">
    <property type="entry name" value="Rossmann-like_a/b/a_fold"/>
</dbReference>
<proteinExistence type="inferred from homology"/>
<evidence type="ECO:0000256" key="2">
    <source>
        <dbReference type="ARBA" id="ARBA00022679"/>
    </source>
</evidence>
<dbReference type="UniPathway" id="UPA00241"/>
<keyword evidence="10" id="KW-1185">Reference proteome</keyword>
<comment type="subcellular location">
    <subcellularLocation>
        <location evidence="7">Cytoplasm</location>
    </subcellularLocation>
</comment>
<protein>
    <recommendedName>
        <fullName evidence="7">Phosphopantetheine adenylyltransferase</fullName>
        <ecNumber evidence="7">2.7.7.3</ecNumber>
    </recommendedName>
    <alternativeName>
        <fullName evidence="7">Dephospho-CoA pyrophosphorylase</fullName>
    </alternativeName>
    <alternativeName>
        <fullName evidence="7">Pantetheine-phosphate adenylyltransferase</fullName>
        <shortName evidence="7">PPAT</shortName>
    </alternativeName>
</protein>